<dbReference type="eggNOG" id="COG0718">
    <property type="taxonomic scope" value="Bacteria"/>
</dbReference>
<dbReference type="InterPro" id="IPR036894">
    <property type="entry name" value="YbaB-like_sf"/>
</dbReference>
<dbReference type="PANTHER" id="PTHR33449">
    <property type="entry name" value="NUCLEOID-ASSOCIATED PROTEIN YBAB"/>
    <property type="match status" value="1"/>
</dbReference>
<keyword evidence="2" id="KW-0963">Cytoplasm</keyword>
<comment type="subcellular location">
    <subcellularLocation>
        <location evidence="2">Cytoplasm</location>
        <location evidence="2">Nucleoid</location>
    </subcellularLocation>
</comment>
<evidence type="ECO:0000256" key="3">
    <source>
        <dbReference type="SAM" id="Coils"/>
    </source>
</evidence>
<dbReference type="InterPro" id="IPR004401">
    <property type="entry name" value="YbaB/EbfC"/>
</dbReference>
<name>A0A0A1ZFQ2_PROMR</name>
<dbReference type="EMBL" id="JNAH01000003">
    <property type="protein sequence ID" value="KGF88250.1"/>
    <property type="molecule type" value="Genomic_DNA"/>
</dbReference>
<comment type="caution">
    <text evidence="4">The sequence shown here is derived from an EMBL/GenBank/DDBJ whole genome shotgun (WGS) entry which is preliminary data.</text>
</comment>
<dbReference type="SUPFAM" id="SSF82607">
    <property type="entry name" value="YbaB-like"/>
    <property type="match status" value="1"/>
</dbReference>
<dbReference type="GO" id="GO:0043590">
    <property type="term" value="C:bacterial nucleoid"/>
    <property type="evidence" value="ECO:0007669"/>
    <property type="project" value="UniProtKB-UniRule"/>
</dbReference>
<evidence type="ECO:0000256" key="2">
    <source>
        <dbReference type="HAMAP-Rule" id="MF_00274"/>
    </source>
</evidence>
<dbReference type="Pfam" id="PF02575">
    <property type="entry name" value="YbaB_DNA_bd"/>
    <property type="match status" value="1"/>
</dbReference>
<proteinExistence type="inferred from homology"/>
<dbReference type="Gene3D" id="3.30.1310.10">
    <property type="entry name" value="Nucleoid-associated protein YbaB-like domain"/>
    <property type="match status" value="1"/>
</dbReference>
<dbReference type="HAMAP" id="MF_00274">
    <property type="entry name" value="DNA_YbaB_EbfC"/>
    <property type="match status" value="1"/>
</dbReference>
<dbReference type="OrthoDB" id="487780at2"/>
<organism evidence="4 5">
    <name type="scientific">Prochlorococcus marinus str. GP2</name>
    <dbReference type="NCBI Taxonomy" id="59925"/>
    <lineage>
        <taxon>Bacteria</taxon>
        <taxon>Bacillati</taxon>
        <taxon>Cyanobacteriota</taxon>
        <taxon>Cyanophyceae</taxon>
        <taxon>Synechococcales</taxon>
        <taxon>Prochlorococcaceae</taxon>
        <taxon>Prochlorococcus</taxon>
    </lineage>
</organism>
<evidence type="ECO:0000256" key="1">
    <source>
        <dbReference type="ARBA" id="ARBA00023125"/>
    </source>
</evidence>
<dbReference type="GO" id="GO:0003677">
    <property type="term" value="F:DNA binding"/>
    <property type="evidence" value="ECO:0007669"/>
    <property type="project" value="UniProtKB-UniRule"/>
</dbReference>
<dbReference type="GO" id="GO:0005829">
    <property type="term" value="C:cytosol"/>
    <property type="evidence" value="ECO:0007669"/>
    <property type="project" value="TreeGrafter"/>
</dbReference>
<gene>
    <name evidence="4" type="ORF">EU91_0181</name>
</gene>
<evidence type="ECO:0000313" key="5">
    <source>
        <dbReference type="Proteomes" id="UP000030598"/>
    </source>
</evidence>
<accession>A0A0A1ZFQ2</accession>
<dbReference type="Proteomes" id="UP000030598">
    <property type="component" value="Unassembled WGS sequence"/>
</dbReference>
<dbReference type="STRING" id="59925.EU91_0181"/>
<dbReference type="PANTHER" id="PTHR33449:SF1">
    <property type="entry name" value="NUCLEOID-ASSOCIATED PROTEIN YBAB"/>
    <property type="match status" value="1"/>
</dbReference>
<comment type="function">
    <text evidence="2">Binds to DNA and alters its conformation. May be involved in regulation of gene expression, nucleoid organization and DNA protection.</text>
</comment>
<protein>
    <recommendedName>
        <fullName evidence="2">Nucleoid-associated protein EU91_0181</fullName>
    </recommendedName>
</protein>
<dbReference type="AlphaFoldDB" id="A0A0A1ZFQ2"/>
<keyword evidence="1 2" id="KW-0238">DNA-binding</keyword>
<evidence type="ECO:0000313" key="4">
    <source>
        <dbReference type="EMBL" id="KGF88250.1"/>
    </source>
</evidence>
<comment type="similarity">
    <text evidence="2">Belongs to the YbaB/EbfC family.</text>
</comment>
<sequence>MAGFGLPNFGQLTEAFKKAKQIQQDAQKLQDELESMEIEGKSDDEMVKVWISGNQLPLKVEVQENILNSDKEKIEQNILQAIQKAHELSTTTMKERMNDLTGGLNLNLPGFDNSDS</sequence>
<dbReference type="PIRSF" id="PIRSF004555">
    <property type="entry name" value="UCP004555"/>
    <property type="match status" value="1"/>
</dbReference>
<comment type="subunit">
    <text evidence="2">Homodimer.</text>
</comment>
<keyword evidence="3" id="KW-0175">Coiled coil</keyword>
<feature type="coiled-coil region" evidence="3">
    <location>
        <begin position="12"/>
        <end position="39"/>
    </location>
</feature>
<reference evidence="5" key="1">
    <citation type="journal article" date="2014" name="Sci. Data">
        <title>Genomes of diverse isolates of the marine cyanobacterium Prochlorococcus.</title>
        <authorList>
            <person name="Biller S."/>
            <person name="Berube P."/>
            <person name="Thompson J."/>
            <person name="Kelly L."/>
            <person name="Roggensack S."/>
            <person name="Awad L."/>
            <person name="Roache-Johnson K."/>
            <person name="Ding H."/>
            <person name="Giovannoni S.J."/>
            <person name="Moore L.R."/>
            <person name="Chisholm S.W."/>
        </authorList>
    </citation>
    <scope>NUCLEOTIDE SEQUENCE [LARGE SCALE GENOMIC DNA]</scope>
    <source>
        <strain evidence="5">GP2</strain>
    </source>
</reference>
<dbReference type="RefSeq" id="WP_032523811.1">
    <property type="nucleotide sequence ID" value="NZ_CP138934.1"/>
</dbReference>
<dbReference type="NCBIfam" id="TIGR00103">
    <property type="entry name" value="DNA_YbaB_EbfC"/>
    <property type="match status" value="1"/>
</dbReference>